<sequence>MKKYTFPSAIKYTKSINVRIDTIQYNLEALMQTNKIIIYQGAMSLQ</sequence>
<reference evidence="1 2" key="2">
    <citation type="journal article" date="2012" name="J. Bacteriol.">
        <title>Genome Sequence of Edwardsiella ictaluri 93-146, a Strain Associated with a Natural Channel Catfish Outbreak of Enteric Septicemia of Catfish.</title>
        <authorList>
            <person name="Williams M.L."/>
            <person name="Gillaspy A.F."/>
            <person name="Dyer D.W."/>
            <person name="Thune R.L."/>
            <person name="Waldbieser G.C."/>
            <person name="Schuster S.C."/>
            <person name="Gipson J."/>
            <person name="Zaitshik J."/>
            <person name="Landry C."/>
            <person name="Banes M.M."/>
            <person name="Lawrence M.L."/>
        </authorList>
    </citation>
    <scope>NUCLEOTIDE SEQUENCE [LARGE SCALE GENOMIC DNA]</scope>
    <source>
        <strain evidence="1 2">93-146</strain>
    </source>
</reference>
<evidence type="ECO:0000313" key="1">
    <source>
        <dbReference type="EMBL" id="ACR69329.1"/>
    </source>
</evidence>
<gene>
    <name evidence="1" type="ordered locus">NT01EI_2153</name>
</gene>
<dbReference type="Proteomes" id="UP000001485">
    <property type="component" value="Chromosome"/>
</dbReference>
<organism evidence="1 2">
    <name type="scientific">Edwardsiella ictaluri (strain 93-146)</name>
    <dbReference type="NCBI Taxonomy" id="634503"/>
    <lineage>
        <taxon>Bacteria</taxon>
        <taxon>Pseudomonadati</taxon>
        <taxon>Pseudomonadota</taxon>
        <taxon>Gammaproteobacteria</taxon>
        <taxon>Enterobacterales</taxon>
        <taxon>Hafniaceae</taxon>
        <taxon>Edwardsiella</taxon>
    </lineage>
</organism>
<name>C5BE88_EDWI9</name>
<dbReference type="HOGENOM" id="CLU_3183052_0_0_6"/>
<proteinExistence type="predicted"/>
<protein>
    <submittedName>
        <fullName evidence="1">Uncharacterized protein</fullName>
    </submittedName>
</protein>
<evidence type="ECO:0000313" key="2">
    <source>
        <dbReference type="Proteomes" id="UP000001485"/>
    </source>
</evidence>
<accession>C5BE88</accession>
<reference evidence="2" key="1">
    <citation type="submission" date="2009-03" db="EMBL/GenBank/DDBJ databases">
        <title>Complete genome sequence of Edwardsiella ictaluri 93-146.</title>
        <authorList>
            <person name="Williams M.L."/>
            <person name="Gillaspy A.F."/>
            <person name="Dyer D.W."/>
            <person name="Thune R.L."/>
            <person name="Waldbieser G.C."/>
            <person name="Schuster S.C."/>
            <person name="Gipson J."/>
            <person name="Zaitshik J."/>
            <person name="Landry C."/>
            <person name="Lawrence M.L."/>
        </authorList>
    </citation>
    <scope>NUCLEOTIDE SEQUENCE [LARGE SCALE GENOMIC DNA]</scope>
    <source>
        <strain evidence="2">93-146</strain>
    </source>
</reference>
<dbReference type="AlphaFoldDB" id="C5BE88"/>
<dbReference type="EMBL" id="CP001600">
    <property type="protein sequence ID" value="ACR69329.1"/>
    <property type="molecule type" value="Genomic_DNA"/>
</dbReference>
<dbReference type="KEGG" id="eic:NT01EI_2153"/>